<proteinExistence type="predicted"/>
<protein>
    <submittedName>
        <fullName evidence="2">Uncharacterized protein</fullName>
    </submittedName>
</protein>
<keyword evidence="1" id="KW-1133">Transmembrane helix</keyword>
<dbReference type="EMBL" id="VUMZ01000012">
    <property type="protein sequence ID" value="MST52706.1"/>
    <property type="molecule type" value="Genomic_DNA"/>
</dbReference>
<reference evidence="2 3" key="1">
    <citation type="submission" date="2019-08" db="EMBL/GenBank/DDBJ databases">
        <title>In-depth cultivation of the pig gut microbiome towards novel bacterial diversity and tailored functional studies.</title>
        <authorList>
            <person name="Wylensek D."/>
            <person name="Hitch T.C.A."/>
            <person name="Clavel T."/>
        </authorList>
    </citation>
    <scope>NUCLEOTIDE SEQUENCE [LARGE SCALE GENOMIC DNA]</scope>
    <source>
        <strain evidence="2 3">WCA-MUC-591-APC-3H</strain>
    </source>
</reference>
<organism evidence="2 3">
    <name type="scientific">Hornefia butyriciproducens</name>
    <dbReference type="NCBI Taxonomy" id="2652293"/>
    <lineage>
        <taxon>Bacteria</taxon>
        <taxon>Bacillati</taxon>
        <taxon>Bacillota</taxon>
        <taxon>Clostridia</taxon>
        <taxon>Peptostreptococcales</taxon>
        <taxon>Anaerovoracaceae</taxon>
        <taxon>Hornefia</taxon>
    </lineage>
</organism>
<comment type="caution">
    <text evidence="2">The sequence shown here is derived from an EMBL/GenBank/DDBJ whole genome shotgun (WGS) entry which is preliminary data.</text>
</comment>
<feature type="transmembrane region" description="Helical" evidence="1">
    <location>
        <begin position="68"/>
        <end position="87"/>
    </location>
</feature>
<name>A0A6L5Y7V2_9FIRM</name>
<evidence type="ECO:0000313" key="3">
    <source>
        <dbReference type="Proteomes" id="UP000474676"/>
    </source>
</evidence>
<dbReference type="GeneID" id="303115731"/>
<dbReference type="AlphaFoldDB" id="A0A6L5Y7V2"/>
<sequence length="88" mass="9562">MKSSIRKQVFMLGVAVFIVNAIIFAACRFVSTDTVPVLILSAILNTALLIIAYVIMLSRTNSRSHAKLFLILLSISVAIGIAINLFLP</sequence>
<dbReference type="RefSeq" id="WP_154575087.1">
    <property type="nucleotide sequence ID" value="NZ_VUMZ01000012.1"/>
</dbReference>
<feature type="transmembrane region" description="Helical" evidence="1">
    <location>
        <begin position="37"/>
        <end position="56"/>
    </location>
</feature>
<gene>
    <name evidence="2" type="ORF">FYJ64_10395</name>
</gene>
<keyword evidence="1" id="KW-0472">Membrane</keyword>
<keyword evidence="1" id="KW-0812">Transmembrane</keyword>
<dbReference type="PROSITE" id="PS51257">
    <property type="entry name" value="PROKAR_LIPOPROTEIN"/>
    <property type="match status" value="1"/>
</dbReference>
<accession>A0A6L5Y7V2</accession>
<feature type="transmembrane region" description="Helical" evidence="1">
    <location>
        <begin position="9"/>
        <end position="31"/>
    </location>
</feature>
<keyword evidence="3" id="KW-1185">Reference proteome</keyword>
<evidence type="ECO:0000256" key="1">
    <source>
        <dbReference type="SAM" id="Phobius"/>
    </source>
</evidence>
<evidence type="ECO:0000313" key="2">
    <source>
        <dbReference type="EMBL" id="MST52706.1"/>
    </source>
</evidence>
<dbReference type="Proteomes" id="UP000474676">
    <property type="component" value="Unassembled WGS sequence"/>
</dbReference>